<sequence>MSNASPLLSAAGEAPSLPSKAPGLYWLQEPRACATAADLDFDIRALHIGWFQSNAFPQHQQTPVKEAAPRVVFDISPIMAKLRSVLSEFKPDENLPDEPLQRMHHALLRHRRTQLSEPELQVVNSVNLKQLLEFWEKRLIAIGEWMMHCEEFVELPLDEKNTLLVPSSFLGRGVEEFLDDLATLLAISDEKAIIIDSVKFDFSSLTDHDPSYIRRSVSSKTLSIAEIYRERISDNLHDYYTVTMKTPNYAGRLIRIMSIVHCIENIHHERSKVMELARIFDIFKIEASEKGMFDC</sequence>
<dbReference type="AlphaFoldDB" id="A0A0K0D0E9"/>
<dbReference type="PANTHER" id="PTHR45680:SF29">
    <property type="entry name" value="NUCLEAR HORMONE RECEPTOR FAMILY"/>
    <property type="match status" value="1"/>
</dbReference>
<dbReference type="InterPro" id="IPR051152">
    <property type="entry name" value="C.elegans_Orphan_NR"/>
</dbReference>
<keyword evidence="5" id="KW-1185">Reference proteome</keyword>
<reference evidence="6" key="2">
    <citation type="submission" date="2017-02" db="UniProtKB">
        <authorList>
            <consortium name="WormBaseParasite"/>
        </authorList>
    </citation>
    <scope>IDENTIFICATION</scope>
</reference>
<dbReference type="WBParaSite" id="ACAC_0000353501-mRNA-1">
    <property type="protein sequence ID" value="ACAC_0000353501-mRNA-1"/>
    <property type="gene ID" value="ACAC_0000353501"/>
</dbReference>
<dbReference type="PROSITE" id="PS51843">
    <property type="entry name" value="NR_LBD"/>
    <property type="match status" value="1"/>
</dbReference>
<evidence type="ECO:0000256" key="1">
    <source>
        <dbReference type="ARBA" id="ARBA00023015"/>
    </source>
</evidence>
<name>A0A0K0D0E9_ANGCA</name>
<accession>A0A0K0D0E9</accession>
<keyword evidence="2" id="KW-0804">Transcription</keyword>
<dbReference type="SMART" id="SM00430">
    <property type="entry name" value="HOLI"/>
    <property type="match status" value="1"/>
</dbReference>
<evidence type="ECO:0000259" key="4">
    <source>
        <dbReference type="PROSITE" id="PS51843"/>
    </source>
</evidence>
<feature type="domain" description="NR LBD" evidence="4">
    <location>
        <begin position="98"/>
        <end position="295"/>
    </location>
</feature>
<dbReference type="STRING" id="6313.A0A0K0D0E9"/>
<dbReference type="PANTHER" id="PTHR45680">
    <property type="entry name" value="NUCLEAR HORMONE RECEPTOR FAMILY"/>
    <property type="match status" value="1"/>
</dbReference>
<reference evidence="5" key="1">
    <citation type="submission" date="2012-09" db="EMBL/GenBank/DDBJ databases">
        <authorList>
            <person name="Martin A.A."/>
        </authorList>
    </citation>
    <scope>NUCLEOTIDE SEQUENCE</scope>
</reference>
<dbReference type="InterPro" id="IPR035500">
    <property type="entry name" value="NHR-like_dom_sf"/>
</dbReference>
<organism evidence="5 6">
    <name type="scientific">Angiostrongylus cantonensis</name>
    <name type="common">Rat lungworm</name>
    <dbReference type="NCBI Taxonomy" id="6313"/>
    <lineage>
        <taxon>Eukaryota</taxon>
        <taxon>Metazoa</taxon>
        <taxon>Ecdysozoa</taxon>
        <taxon>Nematoda</taxon>
        <taxon>Chromadorea</taxon>
        <taxon>Rhabditida</taxon>
        <taxon>Rhabditina</taxon>
        <taxon>Rhabditomorpha</taxon>
        <taxon>Strongyloidea</taxon>
        <taxon>Metastrongylidae</taxon>
        <taxon>Angiostrongylus</taxon>
    </lineage>
</organism>
<evidence type="ECO:0000256" key="3">
    <source>
        <dbReference type="ARBA" id="ARBA00023170"/>
    </source>
</evidence>
<evidence type="ECO:0000313" key="6">
    <source>
        <dbReference type="WBParaSite" id="ACAC_0000353501-mRNA-1"/>
    </source>
</evidence>
<evidence type="ECO:0000256" key="2">
    <source>
        <dbReference type="ARBA" id="ARBA00023163"/>
    </source>
</evidence>
<protein>
    <submittedName>
        <fullName evidence="6">NR LBD domain-containing protein</fullName>
    </submittedName>
</protein>
<proteinExistence type="predicted"/>
<keyword evidence="3" id="KW-0675">Receptor</keyword>
<keyword evidence="1" id="KW-0805">Transcription regulation</keyword>
<dbReference type="Proteomes" id="UP000035642">
    <property type="component" value="Unassembled WGS sequence"/>
</dbReference>
<dbReference type="SUPFAM" id="SSF48508">
    <property type="entry name" value="Nuclear receptor ligand-binding domain"/>
    <property type="match status" value="1"/>
</dbReference>
<dbReference type="InterPro" id="IPR000536">
    <property type="entry name" value="Nucl_hrmn_rcpt_lig-bd"/>
</dbReference>
<evidence type="ECO:0000313" key="5">
    <source>
        <dbReference type="Proteomes" id="UP000035642"/>
    </source>
</evidence>
<dbReference type="Pfam" id="PF00104">
    <property type="entry name" value="Hormone_recep"/>
    <property type="match status" value="2"/>
</dbReference>